<feature type="region of interest" description="Disordered" evidence="1">
    <location>
        <begin position="116"/>
        <end position="148"/>
    </location>
</feature>
<reference evidence="3" key="1">
    <citation type="submission" date="2022-07" db="EMBL/GenBank/DDBJ databases">
        <title>Phylogenomic reconstructions and comparative analyses of Kickxellomycotina fungi.</title>
        <authorList>
            <person name="Reynolds N.K."/>
            <person name="Stajich J.E."/>
            <person name="Barry K."/>
            <person name="Grigoriev I.V."/>
            <person name="Crous P."/>
            <person name="Smith M.E."/>
        </authorList>
    </citation>
    <scope>NUCLEOTIDE SEQUENCE</scope>
    <source>
        <strain evidence="3">NBRC 100468</strain>
    </source>
</reference>
<accession>A0A9W8DQE2</accession>
<comment type="caution">
    <text evidence="3">The sequence shown here is derived from an EMBL/GenBank/DDBJ whole genome shotgun (WGS) entry which is preliminary data.</text>
</comment>
<name>A0A9W8DQE2_9FUNG</name>
<feature type="compositionally biased region" description="Low complexity" evidence="1">
    <location>
        <begin position="127"/>
        <end position="141"/>
    </location>
</feature>
<evidence type="ECO:0000313" key="4">
    <source>
        <dbReference type="Proteomes" id="UP001150538"/>
    </source>
</evidence>
<organism evidence="3 4">
    <name type="scientific">Mycoemilia scoparia</name>
    <dbReference type="NCBI Taxonomy" id="417184"/>
    <lineage>
        <taxon>Eukaryota</taxon>
        <taxon>Fungi</taxon>
        <taxon>Fungi incertae sedis</taxon>
        <taxon>Zoopagomycota</taxon>
        <taxon>Kickxellomycotina</taxon>
        <taxon>Kickxellomycetes</taxon>
        <taxon>Kickxellales</taxon>
        <taxon>Kickxellaceae</taxon>
        <taxon>Mycoemilia</taxon>
    </lineage>
</organism>
<gene>
    <name evidence="3" type="ORF">H4219_002573</name>
</gene>
<evidence type="ECO:0000313" key="3">
    <source>
        <dbReference type="EMBL" id="KAJ1918479.1"/>
    </source>
</evidence>
<feature type="chain" id="PRO_5040779591" evidence="2">
    <location>
        <begin position="27"/>
        <end position="178"/>
    </location>
</feature>
<evidence type="ECO:0000256" key="2">
    <source>
        <dbReference type="SAM" id="SignalP"/>
    </source>
</evidence>
<keyword evidence="2" id="KW-0732">Signal</keyword>
<proteinExistence type="predicted"/>
<dbReference type="AlphaFoldDB" id="A0A9W8DQE2"/>
<sequence>MFKYYQSTAAITIAAILASTVAIVKADGVDGVDLEALVSANYPQLRSKLSPLIDQFKELDRPDYDKLTSAMGDDTLPEKFDAKIFDRIEDALGGEAKIKEMMSVLGLDSLTEGLSIPAPTGSHEVNSDGGDSSKSKSGNGDDNLKKDDQEGAGVVSFGYNVGVLGTSLAVAAVGLSYF</sequence>
<dbReference type="EMBL" id="JANBPU010000044">
    <property type="protein sequence ID" value="KAJ1918479.1"/>
    <property type="molecule type" value="Genomic_DNA"/>
</dbReference>
<feature type="signal peptide" evidence="2">
    <location>
        <begin position="1"/>
        <end position="26"/>
    </location>
</feature>
<protein>
    <submittedName>
        <fullName evidence="3">Uncharacterized protein</fullName>
    </submittedName>
</protein>
<dbReference type="OrthoDB" id="10479740at2759"/>
<dbReference type="Proteomes" id="UP001150538">
    <property type="component" value="Unassembled WGS sequence"/>
</dbReference>
<keyword evidence="4" id="KW-1185">Reference proteome</keyword>
<evidence type="ECO:0000256" key="1">
    <source>
        <dbReference type="SAM" id="MobiDB-lite"/>
    </source>
</evidence>